<dbReference type="OrthoDB" id="415460at2759"/>
<feature type="region of interest" description="Disordered" evidence="9">
    <location>
        <begin position="1110"/>
        <end position="1129"/>
    </location>
</feature>
<evidence type="ECO:0000256" key="8">
    <source>
        <dbReference type="ARBA" id="ARBA00023303"/>
    </source>
</evidence>
<organism evidence="12 13">
    <name type="scientific">Ramazzottius varieornatus</name>
    <name type="common">Water bear</name>
    <name type="synonym">Tardigrade</name>
    <dbReference type="NCBI Taxonomy" id="947166"/>
    <lineage>
        <taxon>Eukaryota</taxon>
        <taxon>Metazoa</taxon>
        <taxon>Ecdysozoa</taxon>
        <taxon>Tardigrada</taxon>
        <taxon>Eutardigrada</taxon>
        <taxon>Parachela</taxon>
        <taxon>Hypsibioidea</taxon>
        <taxon>Ramazzottiidae</taxon>
        <taxon>Ramazzottius</taxon>
    </lineage>
</organism>
<evidence type="ECO:0000256" key="1">
    <source>
        <dbReference type="ARBA" id="ARBA00004141"/>
    </source>
</evidence>
<dbReference type="InterPro" id="IPR050866">
    <property type="entry name" value="CNG_cation_channel"/>
</dbReference>
<evidence type="ECO:0000256" key="6">
    <source>
        <dbReference type="ARBA" id="ARBA00023136"/>
    </source>
</evidence>
<feature type="transmembrane region" description="Helical" evidence="10">
    <location>
        <begin position="37"/>
        <end position="57"/>
    </location>
</feature>
<name>A0A1D1V2T8_RAMVA</name>
<dbReference type="GO" id="GO:0005221">
    <property type="term" value="F:intracellularly cyclic nucleotide-activated monoatomic cation channel activity"/>
    <property type="evidence" value="ECO:0007669"/>
    <property type="project" value="InterPro"/>
</dbReference>
<evidence type="ECO:0000256" key="5">
    <source>
        <dbReference type="ARBA" id="ARBA00023065"/>
    </source>
</evidence>
<keyword evidence="13" id="KW-1185">Reference proteome</keyword>
<proteinExistence type="predicted"/>
<feature type="domain" description="Cyclic nucleotide-binding" evidence="11">
    <location>
        <begin position="394"/>
        <end position="494"/>
    </location>
</feature>
<sequence length="1613" mass="185107">MGTIRQQFSARFRWMKTIVYDFSVDPEGLFHYFWERCLIAMVVCTFFLNTYVGFFQSYDDLLGLNTRINSGLTNDEINAVATSGIMLIFFDYVMDIFFIVDYGLNFVTQIVTANGKITDHRTMALTYLKSWGCYTDLLAVFPIEIFAVAGLAGDGGAKRVFKLLGYLKVNRALRVLTLPNFFDHIGADLNNSITHVRIMKFTMYIAMFTQMCAVALFLTACDPSECYGTMETSWGVDYPPGMVKPDSRNTAENASYSYRYTSAMYYATELMTSVGYGDLYPHNVLEQMVVTLVVLVGAVMYGYVLASLTATVANLDVPRTEFQERLFALIRLMDANKLTKNIQNRAIDSVALLWSVNQGEEIPGVKKMTEDMPHHLMEDIQVDDLVHLVAGVPIFKNIEDNILRCLAPAVRRYLFPPDEYIVQQGDLIPELFVVRRGFCHMFHPDQSSVCVAVVGSGMYFGELGFLFNKNEILTVKTVTHCEVIALPRAAFDDVAANVEWLRHQIDAISQDRAYYDDLLLAAKEAKPYVKKGRRQSATRLSEDEKRKQRFRDDLKVANVSRVGALLCKLLRSQTIPMDSRFLMVWEMVRITIAVMQFMVIMIQNAFQIDELSLMITLWLVDIYAFVDIYIKFHVQYINDMNVTVTHPYRTAQRYLTSNCLIDLAGCAPFEFIIWGMAPNGDVVSPARAECLHWMTMIRMNRLLQIYRVPLAFHYLENNIKINTAKVHIFKYCLYFGLFITFVSCIPLIVQCPPLPCALSDAGCFYPFQNVTDTDLGIALDYDNSASSSDSSLISLTEAPDFDLRYQIPKYLGTGNPGPDGNVNLDNSRTCLETSFLGFAEGVYFYTLDAYTTIVWPQIVATVYWAIVTTTTTGFGDLYAYNQREQVLFIFIFISGMIFFGWICASMAARQKNLDGKRARFYDRMHAIKKYMLHEHVPSNLRKRVIRYLEYLWLRTHGENPQDLVAGLPPSLTGELALQINKKVIEQITIFKNAANGFKKMLAVNLKPLYIMEGEYVTRVGDLGSNLYLLYRGSVEVQYKNGDTQPNSLRAGRILGEVAFLTGQKSKINFKARENCDLYYITKVELEGILDYFPEVRNKIMEEARESMEREAELKRSLESRPKPQHDRNYSMEFHHPSGKALVKDLLKRARQHIFRTDSRFIRCYSKFFVTFLRCVAISLMLYQACFADFAFHLITANYWMEFLLLLDVVLRLKLAFLDEFGNEVMDHVKIRQRYVRSKTGLMLDAFDNFPYEIICLAASNEMRGQYWACFRLLRLIPRFIRIKLAVASWLSEMDINILYARMTWSFIRVFLWTHCAACLAYTLGCPKFGQCDKNAWPRSTHLMQPGYTSAQAYITAMYWVTNMVSATGYGEIYPISSNGRGFVIVVTMVGRLLFGFFVADTASSLANADICRHKFESQFHTIRRYLIDQRAGQHVVERVQSYFNFLWNTCKGINDVNDVLLDTPFCLRTELLFVVHQKNLRHMDLFRDASDAFIRMLSACLHQIHFVPGDYIIQQGDLVPEMYFLHRGEAVEVEAGVEIGVIRHGSHINWQAVLLDWPASRTVRATDNCEVYVLTRDDLDEVVAKFQTEMETPFAMAKSRLKVFLMENQLDVQ</sequence>
<dbReference type="InterPro" id="IPR018490">
    <property type="entry name" value="cNMP-bd_dom_sf"/>
</dbReference>
<dbReference type="Gene3D" id="1.10.287.630">
    <property type="entry name" value="Helix hairpin bin"/>
    <property type="match status" value="3"/>
</dbReference>
<keyword evidence="7" id="KW-1071">Ligand-gated ion channel</keyword>
<evidence type="ECO:0000256" key="7">
    <source>
        <dbReference type="ARBA" id="ARBA00023286"/>
    </source>
</evidence>
<dbReference type="PANTHER" id="PTHR45638">
    <property type="entry name" value="CYCLIC NUCLEOTIDE-GATED CATION CHANNEL SUBUNIT A"/>
    <property type="match status" value="1"/>
</dbReference>
<dbReference type="InterPro" id="IPR003938">
    <property type="entry name" value="K_chnl_volt-dep_EAG/ELK/ERG"/>
</dbReference>
<reference evidence="12 13" key="1">
    <citation type="journal article" date="2016" name="Nat. Commun.">
        <title>Extremotolerant tardigrade genome and improved radiotolerance of human cultured cells by tardigrade-unique protein.</title>
        <authorList>
            <person name="Hashimoto T."/>
            <person name="Horikawa D.D."/>
            <person name="Saito Y."/>
            <person name="Kuwahara H."/>
            <person name="Kozuka-Hata H."/>
            <person name="Shin-I T."/>
            <person name="Minakuchi Y."/>
            <person name="Ohishi K."/>
            <person name="Motoyama A."/>
            <person name="Aizu T."/>
            <person name="Enomoto A."/>
            <person name="Kondo K."/>
            <person name="Tanaka S."/>
            <person name="Hara Y."/>
            <person name="Koshikawa S."/>
            <person name="Sagara H."/>
            <person name="Miura T."/>
            <person name="Yokobori S."/>
            <person name="Miyagawa K."/>
            <person name="Suzuki Y."/>
            <person name="Kubo T."/>
            <person name="Oyama M."/>
            <person name="Kohara Y."/>
            <person name="Fujiyama A."/>
            <person name="Arakawa K."/>
            <person name="Katayama T."/>
            <person name="Toyoda A."/>
            <person name="Kunieda T."/>
        </authorList>
    </citation>
    <scope>NUCLEOTIDE SEQUENCE [LARGE SCALE GENOMIC DNA]</scope>
    <source>
        <strain evidence="12 13">YOKOZUNA-1</strain>
    </source>
</reference>
<evidence type="ECO:0000256" key="10">
    <source>
        <dbReference type="SAM" id="Phobius"/>
    </source>
</evidence>
<dbReference type="PROSITE" id="PS50042">
    <property type="entry name" value="CNMP_BINDING_3"/>
    <property type="match status" value="3"/>
</dbReference>
<dbReference type="InterPro" id="IPR000595">
    <property type="entry name" value="cNMP-bd_dom"/>
</dbReference>
<feature type="transmembrane region" description="Helical" evidence="10">
    <location>
        <begin position="77"/>
        <end position="100"/>
    </location>
</feature>
<dbReference type="PANTHER" id="PTHR45638:SF19">
    <property type="entry name" value="CYCLIC NUCLEOTIDE-BINDING DOMAIN-CONTAINING PROTEIN"/>
    <property type="match status" value="1"/>
</dbReference>
<dbReference type="SUPFAM" id="SSF51206">
    <property type="entry name" value="cAMP-binding domain-like"/>
    <property type="match status" value="3"/>
</dbReference>
<evidence type="ECO:0000256" key="2">
    <source>
        <dbReference type="ARBA" id="ARBA00022448"/>
    </source>
</evidence>
<dbReference type="CDD" id="cd00038">
    <property type="entry name" value="CAP_ED"/>
    <property type="match status" value="3"/>
</dbReference>
<gene>
    <name evidence="12" type="primary">RvY_07615</name>
    <name evidence="12" type="synonym">RvY_07615.1</name>
    <name evidence="12" type="ORF">RvY_07615-1</name>
</gene>
<feature type="domain" description="Cyclic nucleotide-binding" evidence="11">
    <location>
        <begin position="1485"/>
        <end position="1583"/>
    </location>
</feature>
<feature type="transmembrane region" description="Helical" evidence="10">
    <location>
        <begin position="728"/>
        <end position="749"/>
    </location>
</feature>
<dbReference type="InterPro" id="IPR005821">
    <property type="entry name" value="Ion_trans_dom"/>
</dbReference>
<keyword evidence="6 10" id="KW-0472">Membrane</keyword>
<evidence type="ECO:0000259" key="11">
    <source>
        <dbReference type="PROSITE" id="PS50042"/>
    </source>
</evidence>
<dbReference type="EMBL" id="BDGG01000003">
    <property type="protein sequence ID" value="GAU96126.1"/>
    <property type="molecule type" value="Genomic_DNA"/>
</dbReference>
<dbReference type="GO" id="GO:0044877">
    <property type="term" value="F:protein-containing complex binding"/>
    <property type="evidence" value="ECO:0007669"/>
    <property type="project" value="TreeGrafter"/>
</dbReference>
<feature type="transmembrane region" description="Helical" evidence="10">
    <location>
        <begin position="612"/>
        <end position="630"/>
    </location>
</feature>
<feature type="transmembrane region" description="Helical" evidence="10">
    <location>
        <begin position="886"/>
        <end position="908"/>
    </location>
</feature>
<dbReference type="PRINTS" id="PR01463">
    <property type="entry name" value="EAGCHANLFMLY"/>
</dbReference>
<feature type="domain" description="Cyclic nucleotide-binding" evidence="11">
    <location>
        <begin position="989"/>
        <end position="1106"/>
    </location>
</feature>
<dbReference type="STRING" id="947166.A0A1D1V2T8"/>
<comment type="subcellular location">
    <subcellularLocation>
        <location evidence="1">Membrane</location>
        <topology evidence="1">Multi-pass membrane protein</topology>
    </subcellularLocation>
</comment>
<dbReference type="GO" id="GO:0016020">
    <property type="term" value="C:membrane"/>
    <property type="evidence" value="ECO:0007669"/>
    <property type="project" value="UniProtKB-SubCell"/>
</dbReference>
<feature type="transmembrane region" description="Helical" evidence="10">
    <location>
        <begin position="201"/>
        <end position="220"/>
    </location>
</feature>
<keyword evidence="4 10" id="KW-1133">Transmembrane helix</keyword>
<keyword evidence="8" id="KW-0407">Ion channel</keyword>
<dbReference type="SMART" id="SM00100">
    <property type="entry name" value="cNMP"/>
    <property type="match status" value="3"/>
</dbReference>
<dbReference type="Proteomes" id="UP000186922">
    <property type="component" value="Unassembled WGS sequence"/>
</dbReference>
<evidence type="ECO:0000256" key="3">
    <source>
        <dbReference type="ARBA" id="ARBA00022692"/>
    </source>
</evidence>
<evidence type="ECO:0000256" key="4">
    <source>
        <dbReference type="ARBA" id="ARBA00022989"/>
    </source>
</evidence>
<dbReference type="Gene3D" id="1.10.287.70">
    <property type="match status" value="3"/>
</dbReference>
<keyword evidence="2" id="KW-0813">Transport</keyword>
<dbReference type="Gene3D" id="2.60.120.10">
    <property type="entry name" value="Jelly Rolls"/>
    <property type="match status" value="3"/>
</dbReference>
<keyword evidence="5" id="KW-0406">Ion transport</keyword>
<dbReference type="SUPFAM" id="SSF81324">
    <property type="entry name" value="Voltage-gated potassium channels"/>
    <property type="match status" value="3"/>
</dbReference>
<feature type="transmembrane region" description="Helical" evidence="10">
    <location>
        <begin position="587"/>
        <end position="606"/>
    </location>
</feature>
<evidence type="ECO:0000256" key="9">
    <source>
        <dbReference type="SAM" id="MobiDB-lite"/>
    </source>
</evidence>
<dbReference type="Pfam" id="PF00027">
    <property type="entry name" value="cNMP_binding"/>
    <property type="match status" value="3"/>
</dbReference>
<protein>
    <recommendedName>
        <fullName evidence="11">Cyclic nucleotide-binding domain-containing protein</fullName>
    </recommendedName>
</protein>
<accession>A0A1D1V2T8</accession>
<comment type="caution">
    <text evidence="12">The sequence shown here is derived from an EMBL/GenBank/DDBJ whole genome shotgun (WGS) entry which is preliminary data.</text>
</comment>
<dbReference type="GO" id="GO:0005249">
    <property type="term" value="F:voltage-gated potassium channel activity"/>
    <property type="evidence" value="ECO:0007669"/>
    <property type="project" value="InterPro"/>
</dbReference>
<keyword evidence="3 10" id="KW-0812">Transmembrane</keyword>
<evidence type="ECO:0000313" key="12">
    <source>
        <dbReference type="EMBL" id="GAU96126.1"/>
    </source>
</evidence>
<dbReference type="InterPro" id="IPR014710">
    <property type="entry name" value="RmlC-like_jellyroll"/>
</dbReference>
<feature type="transmembrane region" description="Helical" evidence="10">
    <location>
        <begin position="288"/>
        <end position="315"/>
    </location>
</feature>
<evidence type="ECO:0000313" key="13">
    <source>
        <dbReference type="Proteomes" id="UP000186922"/>
    </source>
</evidence>
<dbReference type="Pfam" id="PF00520">
    <property type="entry name" value="Ion_trans"/>
    <property type="match status" value="3"/>
</dbReference>